<dbReference type="InterPro" id="IPR000719">
    <property type="entry name" value="Prot_kinase_dom"/>
</dbReference>
<dbReference type="InterPro" id="IPR011009">
    <property type="entry name" value="Kinase-like_dom_sf"/>
</dbReference>
<keyword evidence="3 4" id="KW-0067">ATP-binding</keyword>
<protein>
    <recommendedName>
        <fullName evidence="7">Protein kinase domain-containing protein</fullName>
    </recommendedName>
</protein>
<evidence type="ECO:0000259" key="7">
    <source>
        <dbReference type="PROSITE" id="PS50011"/>
    </source>
</evidence>
<dbReference type="EMBL" id="HBGJ01031095">
    <property type="protein sequence ID" value="CAD9261309.1"/>
    <property type="molecule type" value="Transcribed_RNA"/>
</dbReference>
<organism evidence="8">
    <name type="scientific">Phaeomonas parva</name>
    <dbReference type="NCBI Taxonomy" id="124430"/>
    <lineage>
        <taxon>Eukaryota</taxon>
        <taxon>Sar</taxon>
        <taxon>Stramenopiles</taxon>
        <taxon>Ochrophyta</taxon>
        <taxon>Pinguiophyceae</taxon>
        <taxon>Pinguiochrysidales</taxon>
        <taxon>Pinguiochrysidaceae</taxon>
        <taxon>Phaeomonas</taxon>
    </lineage>
</organism>
<evidence type="ECO:0000256" key="5">
    <source>
        <dbReference type="RuleBase" id="RU000304"/>
    </source>
</evidence>
<dbReference type="PANTHER" id="PTHR48014">
    <property type="entry name" value="SERINE/THREONINE-PROTEIN KINASE FRAY2"/>
    <property type="match status" value="1"/>
</dbReference>
<proteinExistence type="inferred from homology"/>
<evidence type="ECO:0000256" key="1">
    <source>
        <dbReference type="ARBA" id="ARBA00008874"/>
    </source>
</evidence>
<reference evidence="8" key="1">
    <citation type="submission" date="2021-01" db="EMBL/GenBank/DDBJ databases">
        <authorList>
            <person name="Corre E."/>
            <person name="Pelletier E."/>
            <person name="Niang G."/>
            <person name="Scheremetjew M."/>
            <person name="Finn R."/>
            <person name="Kale V."/>
            <person name="Holt S."/>
            <person name="Cochrane G."/>
            <person name="Meng A."/>
            <person name="Brown T."/>
            <person name="Cohen L."/>
        </authorList>
    </citation>
    <scope>NUCLEOTIDE SEQUENCE</scope>
    <source>
        <strain evidence="8">CCMP2877</strain>
    </source>
</reference>
<keyword evidence="5" id="KW-0808">Transferase</keyword>
<evidence type="ECO:0000313" key="8">
    <source>
        <dbReference type="EMBL" id="CAD9261309.1"/>
    </source>
</evidence>
<dbReference type="FunFam" id="1.10.510.10:FF:000947">
    <property type="entry name" value="serine/threonine-protein kinase OSR1"/>
    <property type="match status" value="1"/>
</dbReference>
<dbReference type="GO" id="GO:0005524">
    <property type="term" value="F:ATP binding"/>
    <property type="evidence" value="ECO:0007669"/>
    <property type="project" value="UniProtKB-UniRule"/>
</dbReference>
<dbReference type="GO" id="GO:0004674">
    <property type="term" value="F:protein serine/threonine kinase activity"/>
    <property type="evidence" value="ECO:0007669"/>
    <property type="project" value="UniProtKB-KW"/>
</dbReference>
<name>A0A7S1XVM3_9STRA</name>
<feature type="compositionally biased region" description="Low complexity" evidence="6">
    <location>
        <begin position="8"/>
        <end position="17"/>
    </location>
</feature>
<accession>A0A7S1XVM3</accession>
<keyword evidence="2 4" id="KW-0547">Nucleotide-binding</keyword>
<dbReference type="InterPro" id="IPR008271">
    <property type="entry name" value="Ser/Thr_kinase_AS"/>
</dbReference>
<keyword evidence="5" id="KW-0723">Serine/threonine-protein kinase</keyword>
<dbReference type="SMART" id="SM00220">
    <property type="entry name" value="S_TKc"/>
    <property type="match status" value="1"/>
</dbReference>
<feature type="region of interest" description="Disordered" evidence="6">
    <location>
        <begin position="8"/>
        <end position="27"/>
    </location>
</feature>
<dbReference type="AlphaFoldDB" id="A0A7S1XVM3"/>
<dbReference type="Gene3D" id="1.10.510.10">
    <property type="entry name" value="Transferase(Phosphotransferase) domain 1"/>
    <property type="match status" value="1"/>
</dbReference>
<dbReference type="Pfam" id="PF00069">
    <property type="entry name" value="Pkinase"/>
    <property type="match status" value="1"/>
</dbReference>
<dbReference type="PROSITE" id="PS00108">
    <property type="entry name" value="PROTEIN_KINASE_ST"/>
    <property type="match status" value="1"/>
</dbReference>
<feature type="binding site" evidence="4">
    <location>
        <position position="67"/>
    </location>
    <ligand>
        <name>ATP</name>
        <dbReference type="ChEBI" id="CHEBI:30616"/>
    </ligand>
</feature>
<evidence type="ECO:0000256" key="3">
    <source>
        <dbReference type="ARBA" id="ARBA00022840"/>
    </source>
</evidence>
<dbReference type="PROSITE" id="PS50011">
    <property type="entry name" value="PROTEIN_KINASE_DOM"/>
    <property type="match status" value="1"/>
</dbReference>
<dbReference type="SUPFAM" id="SSF56112">
    <property type="entry name" value="Protein kinase-like (PK-like)"/>
    <property type="match status" value="1"/>
</dbReference>
<dbReference type="InterPro" id="IPR017441">
    <property type="entry name" value="Protein_kinase_ATP_BS"/>
</dbReference>
<evidence type="ECO:0000256" key="2">
    <source>
        <dbReference type="ARBA" id="ARBA00022741"/>
    </source>
</evidence>
<dbReference type="PROSITE" id="PS00107">
    <property type="entry name" value="PROTEIN_KINASE_ATP"/>
    <property type="match status" value="1"/>
</dbReference>
<evidence type="ECO:0000256" key="6">
    <source>
        <dbReference type="SAM" id="MobiDB-lite"/>
    </source>
</evidence>
<comment type="similarity">
    <text evidence="1">Belongs to the protein kinase superfamily. STE Ser/Thr protein kinase family. STE20 subfamily.</text>
</comment>
<dbReference type="InterPro" id="IPR047173">
    <property type="entry name" value="STRAD_A/B-like"/>
</dbReference>
<feature type="domain" description="Protein kinase" evidence="7">
    <location>
        <begin position="36"/>
        <end position="311"/>
    </location>
</feature>
<dbReference type="GO" id="GO:0043539">
    <property type="term" value="F:protein serine/threonine kinase activator activity"/>
    <property type="evidence" value="ECO:0007669"/>
    <property type="project" value="InterPro"/>
</dbReference>
<evidence type="ECO:0000256" key="4">
    <source>
        <dbReference type="PROSITE-ProRule" id="PRU10141"/>
    </source>
</evidence>
<sequence>MAAQELAAEVAAAATDDPAPRVSESGGYFPTSEDGYEKLKLIGRGAFAEVWKARVIDGEEGQFVAIKIINLETMQSNAGFDELLQEVQTMKMCNHRNVLGLNASFIVADELWLVTRLMDKGSLMHVMRLAKHQGLGEGMRESILEYVLREVLKGMKYLHEQGYIHRDIKAGNILVDSEGNVRLADFGVSGWLVDQGFRKRGTKTFVGTPCWMAPEVMEQDNSYDSKADIWSFGITALELAKGHAPYAKYPPMSVLIKTIQNEPPSLKTYDDDKQVNGEPFSRAFKEMVRLCLQKDSARRPNTSTLLGNKFFKNQATREALVNELLAQMPDVGAGGNMIDAERLPGTRLAELPLGGADEAAAAPDDADAEMKANEATVTSNTSNAALPDTVQNLMKATDGQSAWAFTPVNKDEEADGAKGDDPFLAGIMDDIDALGEGTGIKKK</sequence>
<dbReference type="PANTHER" id="PTHR48014:SF21">
    <property type="entry name" value="SERINE_THREONINE-PROTEIN KINASE FRAY2"/>
    <property type="match status" value="1"/>
</dbReference>
<gene>
    <name evidence="8" type="ORF">PPAR1163_LOCUS19689</name>
</gene>
<keyword evidence="5" id="KW-0418">Kinase</keyword>